<dbReference type="Gene3D" id="2.130.10.130">
    <property type="entry name" value="Integrin alpha, N-terminal"/>
    <property type="match status" value="1"/>
</dbReference>
<evidence type="ECO:0008006" key="4">
    <source>
        <dbReference type="Google" id="ProtNLM"/>
    </source>
</evidence>
<dbReference type="PANTHER" id="PTHR46580">
    <property type="entry name" value="SENSOR KINASE-RELATED"/>
    <property type="match status" value="1"/>
</dbReference>
<dbReference type="SUPFAM" id="SSF69318">
    <property type="entry name" value="Integrin alpha N-terminal domain"/>
    <property type="match status" value="2"/>
</dbReference>
<comment type="caution">
    <text evidence="2">The sequence shown here is derived from an EMBL/GenBank/DDBJ whole genome shotgun (WGS) entry which is preliminary data.</text>
</comment>
<proteinExistence type="predicted"/>
<dbReference type="STRING" id="83449.BON30_09330"/>
<reference evidence="2 3" key="2">
    <citation type="submission" date="2016-12" db="EMBL/GenBank/DDBJ databases">
        <title>Draft Genome Sequence of Cystobacter ferrugineus Strain Cbfe23.</title>
        <authorList>
            <person name="Akbar S."/>
            <person name="Dowd S.E."/>
            <person name="Stevens D.C."/>
        </authorList>
    </citation>
    <scope>NUCLEOTIDE SEQUENCE [LARGE SCALE GENOMIC DNA]</scope>
    <source>
        <strain evidence="2 3">Cbfe23</strain>
    </source>
</reference>
<accession>A0A1L9BFN7</accession>
<reference evidence="3" key="1">
    <citation type="submission" date="2016-11" db="EMBL/GenBank/DDBJ databases">
        <authorList>
            <person name="Shukria A."/>
            <person name="Stevens D.C."/>
        </authorList>
    </citation>
    <scope>NUCLEOTIDE SEQUENCE [LARGE SCALE GENOMIC DNA]</scope>
    <source>
        <strain evidence="3">Cbfe23</strain>
    </source>
</reference>
<evidence type="ECO:0000313" key="2">
    <source>
        <dbReference type="EMBL" id="OJH41092.1"/>
    </source>
</evidence>
<dbReference type="InterPro" id="IPR013517">
    <property type="entry name" value="FG-GAP"/>
</dbReference>
<dbReference type="AlphaFoldDB" id="A0A1L9BFN7"/>
<sequence>MNRGDGTFTTRDVPDTSSVTSLAAGDFDGDGRVDLAVISSGSPVYVLWNDPEGHFEARTALGFSDAHGLRAGDFNADGRMDLVASFAGGCLGRASRFTNLGQRTFREDVLTDHNPEPDDRCPGSSAALAGDFNADGTLDLVHTTLGINLNPTAKDGTTLPGHGFDSAPFRNEAWGVDADGDGRLDVVNRVRPSVAEVRFYPGDGHGTLGAPFTCALPPLGRLLTWEDVNGDGRADVVAETQDGQGLWLALGSGQGKWSTWRYPLGGAVTWARAVDLVGDARPELVVLMGSGELRALPTP</sequence>
<organism evidence="2 3">
    <name type="scientific">Cystobacter ferrugineus</name>
    <dbReference type="NCBI Taxonomy" id="83449"/>
    <lineage>
        <taxon>Bacteria</taxon>
        <taxon>Pseudomonadati</taxon>
        <taxon>Myxococcota</taxon>
        <taxon>Myxococcia</taxon>
        <taxon>Myxococcales</taxon>
        <taxon>Cystobacterineae</taxon>
        <taxon>Archangiaceae</taxon>
        <taxon>Cystobacter</taxon>
    </lineage>
</organism>
<dbReference type="EMBL" id="MPIN01000002">
    <property type="protein sequence ID" value="OJH41092.1"/>
    <property type="molecule type" value="Genomic_DNA"/>
</dbReference>
<dbReference type="Pfam" id="PF13517">
    <property type="entry name" value="FG-GAP_3"/>
    <property type="match status" value="2"/>
</dbReference>
<evidence type="ECO:0000256" key="1">
    <source>
        <dbReference type="ARBA" id="ARBA00022729"/>
    </source>
</evidence>
<name>A0A1L9BFN7_9BACT</name>
<dbReference type="Proteomes" id="UP000182229">
    <property type="component" value="Unassembled WGS sequence"/>
</dbReference>
<protein>
    <recommendedName>
        <fullName evidence="4">VCBS repeat-containing protein</fullName>
    </recommendedName>
</protein>
<dbReference type="InterPro" id="IPR028994">
    <property type="entry name" value="Integrin_alpha_N"/>
</dbReference>
<evidence type="ECO:0000313" key="3">
    <source>
        <dbReference type="Proteomes" id="UP000182229"/>
    </source>
</evidence>
<keyword evidence="1" id="KW-0732">Signal</keyword>
<keyword evidence="3" id="KW-1185">Reference proteome</keyword>
<gene>
    <name evidence="2" type="ORF">BON30_09330</name>
</gene>